<keyword evidence="1" id="KW-0472">Membrane</keyword>
<evidence type="ECO:0000313" key="2">
    <source>
        <dbReference type="EMBL" id="TDQ34591.1"/>
    </source>
</evidence>
<reference evidence="2 3" key="1">
    <citation type="submission" date="2019-03" db="EMBL/GenBank/DDBJ databases">
        <title>Genomic Encyclopedia of Type Strains, Phase IV (KMG-IV): sequencing the most valuable type-strain genomes for metagenomic binning, comparative biology and taxonomic classification.</title>
        <authorList>
            <person name="Goeker M."/>
        </authorList>
    </citation>
    <scope>NUCLEOTIDE SEQUENCE [LARGE SCALE GENOMIC DNA]</scope>
    <source>
        <strain evidence="2 3">DSM 28697</strain>
    </source>
</reference>
<evidence type="ECO:0000313" key="3">
    <source>
        <dbReference type="Proteomes" id="UP000295632"/>
    </source>
</evidence>
<dbReference type="AlphaFoldDB" id="A0A4R6TSX0"/>
<dbReference type="RefSeq" id="WP_166639410.1">
    <property type="nucleotide sequence ID" value="NZ_SNYJ01000024.1"/>
</dbReference>
<proteinExistence type="predicted"/>
<evidence type="ECO:0000256" key="1">
    <source>
        <dbReference type="SAM" id="Phobius"/>
    </source>
</evidence>
<accession>A0A4R6TSX0</accession>
<organism evidence="2 3">
    <name type="scientific">Aureibacillus halotolerans</name>
    <dbReference type="NCBI Taxonomy" id="1508390"/>
    <lineage>
        <taxon>Bacteria</taxon>
        <taxon>Bacillati</taxon>
        <taxon>Bacillota</taxon>
        <taxon>Bacilli</taxon>
        <taxon>Bacillales</taxon>
        <taxon>Bacillaceae</taxon>
        <taxon>Aureibacillus</taxon>
    </lineage>
</organism>
<dbReference type="Proteomes" id="UP000295632">
    <property type="component" value="Unassembled WGS sequence"/>
</dbReference>
<keyword evidence="3" id="KW-1185">Reference proteome</keyword>
<keyword evidence="1" id="KW-0812">Transmembrane</keyword>
<feature type="transmembrane region" description="Helical" evidence="1">
    <location>
        <begin position="6"/>
        <end position="23"/>
    </location>
</feature>
<gene>
    <name evidence="2" type="ORF">EV213_1249</name>
</gene>
<feature type="transmembrane region" description="Helical" evidence="1">
    <location>
        <begin position="35"/>
        <end position="54"/>
    </location>
</feature>
<sequence length="55" mass="6325">MTLVTILSIAIMALCVSYVVIYFKKRKSGTHKDVTYKLVFLLVYALLFIPLLFLL</sequence>
<comment type="caution">
    <text evidence="2">The sequence shown here is derived from an EMBL/GenBank/DDBJ whole genome shotgun (WGS) entry which is preliminary data.</text>
</comment>
<protein>
    <submittedName>
        <fullName evidence="2">Uncharacterized protein</fullName>
    </submittedName>
</protein>
<dbReference type="EMBL" id="SNYJ01000024">
    <property type="protein sequence ID" value="TDQ34591.1"/>
    <property type="molecule type" value="Genomic_DNA"/>
</dbReference>
<keyword evidence="1" id="KW-1133">Transmembrane helix</keyword>
<name>A0A4R6TSX0_9BACI</name>